<accession>A0A8D9G8I1</accession>
<dbReference type="Proteomes" id="UP000694005">
    <property type="component" value="Chromosome A06"/>
</dbReference>
<dbReference type="EMBL" id="LS974622">
    <property type="protein sequence ID" value="CAG7873225.1"/>
    <property type="molecule type" value="Genomic_DNA"/>
</dbReference>
<proteinExistence type="predicted"/>
<gene>
    <name evidence="1" type="ORF">BRAPAZ1V2_A06P54650.2</name>
</gene>
<dbReference type="AlphaFoldDB" id="A0A8D9G8I1"/>
<evidence type="ECO:0000313" key="2">
    <source>
        <dbReference type="Proteomes" id="UP000694005"/>
    </source>
</evidence>
<reference evidence="1 2" key="1">
    <citation type="submission" date="2021-07" db="EMBL/GenBank/DDBJ databases">
        <authorList>
            <consortium name="Genoscope - CEA"/>
            <person name="William W."/>
        </authorList>
    </citation>
    <scope>NUCLEOTIDE SEQUENCE [LARGE SCALE GENOMIC DNA]</scope>
</reference>
<protein>
    <submittedName>
        <fullName evidence="1">Uncharacterized protein</fullName>
    </submittedName>
</protein>
<organism evidence="1 2">
    <name type="scientific">Brassica campestris</name>
    <name type="common">Field mustard</name>
    <dbReference type="NCBI Taxonomy" id="3711"/>
    <lineage>
        <taxon>Eukaryota</taxon>
        <taxon>Viridiplantae</taxon>
        <taxon>Streptophyta</taxon>
        <taxon>Embryophyta</taxon>
        <taxon>Tracheophyta</taxon>
        <taxon>Spermatophyta</taxon>
        <taxon>Magnoliopsida</taxon>
        <taxon>eudicotyledons</taxon>
        <taxon>Gunneridae</taxon>
        <taxon>Pentapetalae</taxon>
        <taxon>rosids</taxon>
        <taxon>malvids</taxon>
        <taxon>Brassicales</taxon>
        <taxon>Brassicaceae</taxon>
        <taxon>Brassiceae</taxon>
        <taxon>Brassica</taxon>
    </lineage>
</organism>
<evidence type="ECO:0000313" key="1">
    <source>
        <dbReference type="EMBL" id="CAG7873225.1"/>
    </source>
</evidence>
<name>A0A8D9G8I1_BRACM</name>
<sequence>MEGRCFTLDKQSFNLYRRRCSSGFCRQNMERLKLFCLIKKRILRV</sequence>
<dbReference type="Gramene" id="A06p54650.2_BraZ1">
    <property type="protein sequence ID" value="A06p54650.2_BraZ1.CDS.1"/>
    <property type="gene ID" value="A06g54650.2_BraZ1"/>
</dbReference>